<keyword evidence="6 7" id="KW-0961">Cell wall biogenesis/degradation</keyword>
<evidence type="ECO:0000259" key="8">
    <source>
        <dbReference type="PROSITE" id="PS52029"/>
    </source>
</evidence>
<evidence type="ECO:0000313" key="9">
    <source>
        <dbReference type="EMBL" id="GAQ95447.1"/>
    </source>
</evidence>
<dbReference type="PANTHER" id="PTHR41533:SF2">
    <property type="entry name" value="BLR7131 PROTEIN"/>
    <property type="match status" value="1"/>
</dbReference>
<dbReference type="PANTHER" id="PTHR41533">
    <property type="entry name" value="L,D-TRANSPEPTIDASE HI_1667-RELATED"/>
    <property type="match status" value="1"/>
</dbReference>
<sequence>MKKIFISNKFFLFVLLTLPLFFISYPIEKTFASQSIINSIEQCNSRILNCEKIKTLYRALDFEPVWNEKRINDLKVLIEKSKFEGLDPSHYKVDFSGTKDENELRITNTLIKIAYHAYYGFINPAKVFERWDFPKKRDIVLETLIELIKDDRLLSLFDRLSPKYENYRLLKEYLIKYYNLLDREKFNKIDLKGKIKPGQMHPAVAEIRKRLYLLGFIDNSSESPFFDEKLKEAIVKFQKLHNLETDAIIGKNTVKTLNLSIKDRINQIRINLEKFRWLPESFGEKYILVNIPSFEAYFYDKGQLLLYSRIIAGKDFQEDFRPTPLLYSKITRIIINPDWYVPHKIALKDILPKILKNPQYITSENIKVYKEGEEIDPSTIDWKNIDEKNFNFKLIQKAGKNNALGKIKFHMPNNFDVYLHDTPDKKLFTRNKRAFSSGCIRVEQALPLALMLIENNNSMNWDGNKFKEALKSEKTFYINLKNPVPIYILYFTNLVKDGELYFFDDIYGYDSIIAKHLLKN</sequence>
<dbReference type="CDD" id="cd16913">
    <property type="entry name" value="YkuD_like"/>
    <property type="match status" value="1"/>
</dbReference>
<evidence type="ECO:0000256" key="7">
    <source>
        <dbReference type="PROSITE-ProRule" id="PRU01373"/>
    </source>
</evidence>
<dbReference type="InterPro" id="IPR036366">
    <property type="entry name" value="PGBDSf"/>
</dbReference>
<keyword evidence="5 7" id="KW-0573">Peptidoglycan synthesis</keyword>
<feature type="active site" description="Nucleophile" evidence="7">
    <location>
        <position position="439"/>
    </location>
</feature>
<dbReference type="GO" id="GO:0009252">
    <property type="term" value="P:peptidoglycan biosynthetic process"/>
    <property type="evidence" value="ECO:0007669"/>
    <property type="project" value="UniProtKB-UniPathway"/>
</dbReference>
<evidence type="ECO:0000313" key="10">
    <source>
        <dbReference type="Proteomes" id="UP000054976"/>
    </source>
</evidence>
<evidence type="ECO:0000256" key="4">
    <source>
        <dbReference type="ARBA" id="ARBA00022960"/>
    </source>
</evidence>
<proteinExistence type="inferred from homology"/>
<dbReference type="GO" id="GO:0071555">
    <property type="term" value="P:cell wall organization"/>
    <property type="evidence" value="ECO:0007669"/>
    <property type="project" value="UniProtKB-UniRule"/>
</dbReference>
<dbReference type="Pfam" id="PF03734">
    <property type="entry name" value="YkuD"/>
    <property type="match status" value="1"/>
</dbReference>
<dbReference type="STRING" id="86166.TAGGR_2340"/>
<dbReference type="Proteomes" id="UP000054976">
    <property type="component" value="Unassembled WGS sequence"/>
</dbReference>
<dbReference type="RefSeq" id="WP_059176880.1">
    <property type="nucleotide sequence ID" value="NZ_BCNO01000002.1"/>
</dbReference>
<dbReference type="AlphaFoldDB" id="A0A0U9HQX1"/>
<dbReference type="GO" id="GO:0008360">
    <property type="term" value="P:regulation of cell shape"/>
    <property type="evidence" value="ECO:0007669"/>
    <property type="project" value="UniProtKB-UniRule"/>
</dbReference>
<dbReference type="SUPFAM" id="SSF47090">
    <property type="entry name" value="PGBD-like"/>
    <property type="match status" value="1"/>
</dbReference>
<evidence type="ECO:0000256" key="1">
    <source>
        <dbReference type="ARBA" id="ARBA00004752"/>
    </source>
</evidence>
<gene>
    <name evidence="9" type="ORF">TAGGR_2340</name>
</gene>
<dbReference type="OrthoDB" id="9778545at2"/>
<feature type="domain" description="L,D-TPase catalytic" evidence="8">
    <location>
        <begin position="285"/>
        <end position="461"/>
    </location>
</feature>
<dbReference type="InterPro" id="IPR005490">
    <property type="entry name" value="LD_TPept_cat_dom"/>
</dbReference>
<dbReference type="PROSITE" id="PS52029">
    <property type="entry name" value="LD_TPASE"/>
    <property type="match status" value="1"/>
</dbReference>
<feature type="active site" description="Proton donor/acceptor" evidence="7">
    <location>
        <position position="420"/>
    </location>
</feature>
<accession>A0A0U9HQX1</accession>
<comment type="pathway">
    <text evidence="1 7">Cell wall biogenesis; peptidoglycan biosynthesis.</text>
</comment>
<dbReference type="InterPro" id="IPR052905">
    <property type="entry name" value="LD-transpeptidase_YkuD-like"/>
</dbReference>
<dbReference type="UniPathway" id="UPA00219"/>
<dbReference type="InterPro" id="IPR045380">
    <property type="entry name" value="LD_TPept_scaffold_dom"/>
</dbReference>
<dbReference type="GO" id="GO:0016740">
    <property type="term" value="F:transferase activity"/>
    <property type="evidence" value="ECO:0007669"/>
    <property type="project" value="UniProtKB-KW"/>
</dbReference>
<keyword evidence="10" id="KW-1185">Reference proteome</keyword>
<evidence type="ECO:0000256" key="5">
    <source>
        <dbReference type="ARBA" id="ARBA00022984"/>
    </source>
</evidence>
<reference evidence="10" key="1">
    <citation type="submission" date="2016-01" db="EMBL/GenBank/DDBJ databases">
        <title>Draft genome sequence of Thermodesulfovibrio aggregans strain TGE-P1.</title>
        <authorList>
            <person name="Sekiguchi Y."/>
            <person name="Ohashi A."/>
            <person name="Matsuura N."/>
            <person name="Tourlousse M.D."/>
        </authorList>
    </citation>
    <scope>NUCLEOTIDE SEQUENCE [LARGE SCALE GENOMIC DNA]</scope>
    <source>
        <strain evidence="10">TGE-P1</strain>
    </source>
</reference>
<evidence type="ECO:0000256" key="2">
    <source>
        <dbReference type="ARBA" id="ARBA00005992"/>
    </source>
</evidence>
<dbReference type="Gene3D" id="2.40.440.10">
    <property type="entry name" value="L,D-transpeptidase catalytic domain-like"/>
    <property type="match status" value="1"/>
</dbReference>
<dbReference type="EMBL" id="BCNO01000002">
    <property type="protein sequence ID" value="GAQ95447.1"/>
    <property type="molecule type" value="Genomic_DNA"/>
</dbReference>
<dbReference type="InterPro" id="IPR002477">
    <property type="entry name" value="Peptidoglycan-bd-like"/>
</dbReference>
<comment type="caution">
    <text evidence="9">The sequence shown here is derived from an EMBL/GenBank/DDBJ whole genome shotgun (WGS) entry which is preliminary data.</text>
</comment>
<dbReference type="Gene3D" id="1.10.101.10">
    <property type="entry name" value="PGBD-like superfamily/PGBD"/>
    <property type="match status" value="1"/>
</dbReference>
<dbReference type="Pfam" id="PF20142">
    <property type="entry name" value="Scaffold"/>
    <property type="match status" value="1"/>
</dbReference>
<dbReference type="InterPro" id="IPR036365">
    <property type="entry name" value="PGBD-like_sf"/>
</dbReference>
<keyword evidence="4 7" id="KW-0133">Cell shape</keyword>
<evidence type="ECO:0000256" key="6">
    <source>
        <dbReference type="ARBA" id="ARBA00023316"/>
    </source>
</evidence>
<organism evidence="9 10">
    <name type="scientific">Thermodesulfovibrio aggregans</name>
    <dbReference type="NCBI Taxonomy" id="86166"/>
    <lineage>
        <taxon>Bacteria</taxon>
        <taxon>Pseudomonadati</taxon>
        <taxon>Nitrospirota</taxon>
        <taxon>Thermodesulfovibrionia</taxon>
        <taxon>Thermodesulfovibrionales</taxon>
        <taxon>Thermodesulfovibrionaceae</taxon>
        <taxon>Thermodesulfovibrio</taxon>
    </lineage>
</organism>
<dbReference type="SUPFAM" id="SSF141523">
    <property type="entry name" value="L,D-transpeptidase catalytic domain-like"/>
    <property type="match status" value="1"/>
</dbReference>
<protein>
    <submittedName>
        <fullName evidence="9">Murein L,D-transpeptidase YcbB/YkuD</fullName>
    </submittedName>
</protein>
<dbReference type="InterPro" id="IPR038063">
    <property type="entry name" value="Transpep_catalytic_dom"/>
</dbReference>
<dbReference type="GO" id="GO:0004180">
    <property type="term" value="F:carboxypeptidase activity"/>
    <property type="evidence" value="ECO:0007669"/>
    <property type="project" value="UniProtKB-ARBA"/>
</dbReference>
<name>A0A0U9HQX1_9BACT</name>
<comment type="similarity">
    <text evidence="2">Belongs to the YkuD family.</text>
</comment>
<evidence type="ECO:0000256" key="3">
    <source>
        <dbReference type="ARBA" id="ARBA00022679"/>
    </source>
</evidence>
<keyword evidence="3" id="KW-0808">Transferase</keyword>
<dbReference type="Pfam" id="PF01471">
    <property type="entry name" value="PG_binding_1"/>
    <property type="match status" value="1"/>
</dbReference>